<dbReference type="AlphaFoldDB" id="A0A8J5TEG7"/>
<accession>A0A8J5TEG7</accession>
<comment type="caution">
    <text evidence="1">The sequence shown here is derived from an EMBL/GenBank/DDBJ whole genome shotgun (WGS) entry which is preliminary data.</text>
</comment>
<proteinExistence type="predicted"/>
<dbReference type="EMBL" id="JAAALK010000282">
    <property type="protein sequence ID" value="KAG8080438.1"/>
    <property type="molecule type" value="Genomic_DNA"/>
</dbReference>
<reference evidence="1" key="2">
    <citation type="submission" date="2021-02" db="EMBL/GenBank/DDBJ databases">
        <authorList>
            <person name="Kimball J.A."/>
            <person name="Haas M.W."/>
            <person name="Macchietto M."/>
            <person name="Kono T."/>
            <person name="Duquette J."/>
            <person name="Shao M."/>
        </authorList>
    </citation>
    <scope>NUCLEOTIDE SEQUENCE</scope>
    <source>
        <tissue evidence="1">Fresh leaf tissue</tissue>
    </source>
</reference>
<gene>
    <name evidence="1" type="ORF">GUJ93_ZPchr0007g4219</name>
</gene>
<evidence type="ECO:0000313" key="1">
    <source>
        <dbReference type="EMBL" id="KAG8080438.1"/>
    </source>
</evidence>
<protein>
    <submittedName>
        <fullName evidence="1">Uncharacterized protein</fullName>
    </submittedName>
</protein>
<dbReference type="OrthoDB" id="6752799at2759"/>
<reference evidence="1" key="1">
    <citation type="journal article" date="2021" name="bioRxiv">
        <title>Whole Genome Assembly and Annotation of Northern Wild Rice, Zizania palustris L., Supports a Whole Genome Duplication in the Zizania Genus.</title>
        <authorList>
            <person name="Haas M."/>
            <person name="Kono T."/>
            <person name="Macchietto M."/>
            <person name="Millas R."/>
            <person name="McGilp L."/>
            <person name="Shao M."/>
            <person name="Duquette J."/>
            <person name="Hirsch C.N."/>
            <person name="Kimball J."/>
        </authorList>
    </citation>
    <scope>NUCLEOTIDE SEQUENCE</scope>
    <source>
        <tissue evidence="1">Fresh leaf tissue</tissue>
    </source>
</reference>
<keyword evidence="2" id="KW-1185">Reference proteome</keyword>
<evidence type="ECO:0000313" key="2">
    <source>
        <dbReference type="Proteomes" id="UP000729402"/>
    </source>
</evidence>
<name>A0A8J5TEG7_ZIZPA</name>
<dbReference type="Proteomes" id="UP000729402">
    <property type="component" value="Unassembled WGS sequence"/>
</dbReference>
<sequence>MASSSVFVGLAQAPTSLDLSLFPIPVSTTSPWGGYLVTVAYNKDPSPVKVNFGTGAYRTRREAAGVGCGQACRADTDQQPRSVQIPGSTCL</sequence>
<organism evidence="1 2">
    <name type="scientific">Zizania palustris</name>
    <name type="common">Northern wild rice</name>
    <dbReference type="NCBI Taxonomy" id="103762"/>
    <lineage>
        <taxon>Eukaryota</taxon>
        <taxon>Viridiplantae</taxon>
        <taxon>Streptophyta</taxon>
        <taxon>Embryophyta</taxon>
        <taxon>Tracheophyta</taxon>
        <taxon>Spermatophyta</taxon>
        <taxon>Magnoliopsida</taxon>
        <taxon>Liliopsida</taxon>
        <taxon>Poales</taxon>
        <taxon>Poaceae</taxon>
        <taxon>BOP clade</taxon>
        <taxon>Oryzoideae</taxon>
        <taxon>Oryzeae</taxon>
        <taxon>Zizaniinae</taxon>
        <taxon>Zizania</taxon>
    </lineage>
</organism>